<protein>
    <submittedName>
        <fullName evidence="2">Sigma-70 region 4 domain containing protein</fullName>
    </submittedName>
</protein>
<dbReference type="InterPro" id="IPR009057">
    <property type="entry name" value="Homeodomain-like_sf"/>
</dbReference>
<organism evidence="2 3">
    <name type="scientific">Profundibacterium mesophilum KAUST100406-0324</name>
    <dbReference type="NCBI Taxonomy" id="1037889"/>
    <lineage>
        <taxon>Bacteria</taxon>
        <taxon>Pseudomonadati</taxon>
        <taxon>Pseudomonadota</taxon>
        <taxon>Alphaproteobacteria</taxon>
        <taxon>Rhodobacterales</taxon>
        <taxon>Roseobacteraceae</taxon>
        <taxon>Profundibacterium</taxon>
    </lineage>
</organism>
<dbReference type="EMBL" id="APKE01000090">
    <property type="protein sequence ID" value="KAF0674365.1"/>
    <property type="molecule type" value="Genomic_DNA"/>
</dbReference>
<accession>A0A921NS75</accession>
<name>A0A921NS75_9RHOB</name>
<dbReference type="RefSeq" id="WP_159966776.1">
    <property type="nucleotide sequence ID" value="NZ_APKE01000090.1"/>
</dbReference>
<dbReference type="GO" id="GO:0016987">
    <property type="term" value="F:sigma factor activity"/>
    <property type="evidence" value="ECO:0007669"/>
    <property type="project" value="InterPro"/>
</dbReference>
<gene>
    <name evidence="2" type="ORF">PMES_03341</name>
</gene>
<dbReference type="Gene3D" id="1.10.10.10">
    <property type="entry name" value="Winged helix-like DNA-binding domain superfamily/Winged helix DNA-binding domain"/>
    <property type="match status" value="1"/>
</dbReference>
<evidence type="ECO:0000259" key="1">
    <source>
        <dbReference type="Pfam" id="PF08281"/>
    </source>
</evidence>
<keyword evidence="3" id="KW-1185">Reference proteome</keyword>
<dbReference type="GO" id="GO:0006352">
    <property type="term" value="P:DNA-templated transcription initiation"/>
    <property type="evidence" value="ECO:0007669"/>
    <property type="project" value="InterPro"/>
</dbReference>
<dbReference type="GO" id="GO:0003677">
    <property type="term" value="F:DNA binding"/>
    <property type="evidence" value="ECO:0007669"/>
    <property type="project" value="InterPro"/>
</dbReference>
<evidence type="ECO:0000313" key="3">
    <source>
        <dbReference type="Proteomes" id="UP000698242"/>
    </source>
</evidence>
<dbReference type="OrthoDB" id="6064795at2"/>
<reference evidence="2" key="1">
    <citation type="submission" date="2013-03" db="EMBL/GenBank/DDBJ databases">
        <title>Genome Sequence of the Profundibacterium mesophilum strain KAUST100406-0324T from Red Sea, a novel genus in the family Rhodobacteraceae.</title>
        <authorList>
            <person name="Essack M."/>
            <person name="Alam I."/>
            <person name="Lafi F."/>
            <person name="Alawi W."/>
            <person name="Kamanu F."/>
            <person name="Al-Suwailem A."/>
            <person name="Lee O.O."/>
            <person name="Xu Y."/>
            <person name="Bajic V."/>
            <person name="Qian P.-Y."/>
            <person name="Archer J."/>
        </authorList>
    </citation>
    <scope>NUCLEOTIDE SEQUENCE</scope>
    <source>
        <strain evidence="2">KAUST100406-0324</strain>
    </source>
</reference>
<dbReference type="Proteomes" id="UP000698242">
    <property type="component" value="Unassembled WGS sequence"/>
</dbReference>
<dbReference type="Pfam" id="PF08281">
    <property type="entry name" value="Sigma70_r4_2"/>
    <property type="match status" value="1"/>
</dbReference>
<dbReference type="SUPFAM" id="SSF46689">
    <property type="entry name" value="Homeodomain-like"/>
    <property type="match status" value="1"/>
</dbReference>
<feature type="domain" description="RNA polymerase sigma factor 70 region 4 type 2" evidence="1">
    <location>
        <begin position="79"/>
        <end position="119"/>
    </location>
</feature>
<dbReference type="InterPro" id="IPR036388">
    <property type="entry name" value="WH-like_DNA-bd_sf"/>
</dbReference>
<feature type="non-terminal residue" evidence="2">
    <location>
        <position position="163"/>
    </location>
</feature>
<proteinExistence type="predicted"/>
<dbReference type="AlphaFoldDB" id="A0A921NS75"/>
<evidence type="ECO:0000313" key="2">
    <source>
        <dbReference type="EMBL" id="KAF0674365.1"/>
    </source>
</evidence>
<comment type="caution">
    <text evidence="2">The sequence shown here is derived from an EMBL/GenBank/DDBJ whole genome shotgun (WGS) entry which is preliminary data.</text>
</comment>
<feature type="non-terminal residue" evidence="2">
    <location>
        <position position="1"/>
    </location>
</feature>
<dbReference type="InterPro" id="IPR013249">
    <property type="entry name" value="RNA_pol_sigma70_r4_t2"/>
</dbReference>
<sequence>ACDESTQNKVAKKLGYSGSLISQVLRRNYAAKLGGVEEAVRGVYMRQTVECPALGTIPSNECRQWRRKADRFQGTNTLQMTPEQHKIIEMAQGGEPPAEIARRLGVHRQKIYKTLRKARDAGTAIPLFRRGGPVVDTGMKRLSVDRTTYAALEPIAAARGLSV</sequence>